<reference evidence="1 2" key="1">
    <citation type="journal article" date="2018" name="Mol. Biol. Evol.">
        <title>Broad Genomic Sampling Reveals a Smut Pathogenic Ancestry of the Fungal Clade Ustilaginomycotina.</title>
        <authorList>
            <person name="Kijpornyongpan T."/>
            <person name="Mondo S.J."/>
            <person name="Barry K."/>
            <person name="Sandor L."/>
            <person name="Lee J."/>
            <person name="Lipzen A."/>
            <person name="Pangilinan J."/>
            <person name="LaButti K."/>
            <person name="Hainaut M."/>
            <person name="Henrissat B."/>
            <person name="Grigoriev I.V."/>
            <person name="Spatafora J.W."/>
            <person name="Aime M.C."/>
        </authorList>
    </citation>
    <scope>NUCLEOTIDE SEQUENCE [LARGE SCALE GENOMIC DNA]</scope>
    <source>
        <strain evidence="1 2">SA 807</strain>
    </source>
</reference>
<keyword evidence="2" id="KW-1185">Reference proteome</keyword>
<name>A0ACD0NZK8_9BASI</name>
<dbReference type="Proteomes" id="UP000245626">
    <property type="component" value="Unassembled WGS sequence"/>
</dbReference>
<dbReference type="EMBL" id="KZ819859">
    <property type="protein sequence ID" value="PWN51242.1"/>
    <property type="molecule type" value="Genomic_DNA"/>
</dbReference>
<organism evidence="1 2">
    <name type="scientific">Violaceomyces palustris</name>
    <dbReference type="NCBI Taxonomy" id="1673888"/>
    <lineage>
        <taxon>Eukaryota</taxon>
        <taxon>Fungi</taxon>
        <taxon>Dikarya</taxon>
        <taxon>Basidiomycota</taxon>
        <taxon>Ustilaginomycotina</taxon>
        <taxon>Ustilaginomycetes</taxon>
        <taxon>Violaceomycetales</taxon>
        <taxon>Violaceomycetaceae</taxon>
        <taxon>Violaceomyces</taxon>
    </lineage>
</organism>
<evidence type="ECO:0000313" key="1">
    <source>
        <dbReference type="EMBL" id="PWN51242.1"/>
    </source>
</evidence>
<proteinExistence type="predicted"/>
<evidence type="ECO:0000313" key="2">
    <source>
        <dbReference type="Proteomes" id="UP000245626"/>
    </source>
</evidence>
<gene>
    <name evidence="1" type="ORF">IE53DRAFT_361734</name>
</gene>
<accession>A0ACD0NZK8</accession>
<protein>
    <submittedName>
        <fullName evidence="1">Uncharacterized protein</fullName>
    </submittedName>
</protein>
<sequence length="191" mass="22281">MASFNIKAPNPHLSISKNPLIYNFINLHYNGSISYEPILVSDQMEVEMSKPFENLRLIAIEFRGMAGKRRDIMYNNPFSKQLLEQMIENEQIQKQEAKMIYRLTENNPELWYNFSKRGKILLDKVDSRLSHSYGLARKSYPFIESGLSDKKEESGSFNFEKDGDKIILDFDDWMKNQASSIPKVILVQIFV</sequence>